<dbReference type="Pfam" id="PF07690">
    <property type="entry name" value="MFS_1"/>
    <property type="match status" value="1"/>
</dbReference>
<organism evidence="9 10">
    <name type="scientific">Bacillus timonensis</name>
    <dbReference type="NCBI Taxonomy" id="1033734"/>
    <lineage>
        <taxon>Bacteria</taxon>
        <taxon>Bacillati</taxon>
        <taxon>Bacillota</taxon>
        <taxon>Bacilli</taxon>
        <taxon>Bacillales</taxon>
        <taxon>Bacillaceae</taxon>
        <taxon>Bacillus</taxon>
    </lineage>
</organism>
<evidence type="ECO:0000259" key="8">
    <source>
        <dbReference type="PROSITE" id="PS50850"/>
    </source>
</evidence>
<evidence type="ECO:0000256" key="5">
    <source>
        <dbReference type="ARBA" id="ARBA00022989"/>
    </source>
</evidence>
<protein>
    <submittedName>
        <fullName evidence="9">MFS transporter</fullName>
    </submittedName>
</protein>
<dbReference type="InterPro" id="IPR020846">
    <property type="entry name" value="MFS_dom"/>
</dbReference>
<dbReference type="GO" id="GO:0022857">
    <property type="term" value="F:transmembrane transporter activity"/>
    <property type="evidence" value="ECO:0007669"/>
    <property type="project" value="InterPro"/>
</dbReference>
<reference evidence="9 10" key="1">
    <citation type="journal article" date="2019" name="Indoor Air">
        <title>Impacts of indoor surface finishes on bacterial viability.</title>
        <authorList>
            <person name="Hu J."/>
            <person name="Maamar S.B."/>
            <person name="Glawe A.J."/>
            <person name="Gottel N."/>
            <person name="Gilbert J.A."/>
            <person name="Hartmann E.M."/>
        </authorList>
    </citation>
    <scope>NUCLEOTIDE SEQUENCE [LARGE SCALE GENOMIC DNA]</scope>
    <source>
        <strain evidence="9 10">AF060A6</strain>
    </source>
</reference>
<evidence type="ECO:0000256" key="1">
    <source>
        <dbReference type="ARBA" id="ARBA00004651"/>
    </source>
</evidence>
<feature type="transmembrane region" description="Helical" evidence="7">
    <location>
        <begin position="306"/>
        <end position="331"/>
    </location>
</feature>
<dbReference type="GO" id="GO:0005886">
    <property type="term" value="C:plasma membrane"/>
    <property type="evidence" value="ECO:0007669"/>
    <property type="project" value="UniProtKB-SubCell"/>
</dbReference>
<evidence type="ECO:0000313" key="9">
    <source>
        <dbReference type="EMBL" id="THE13069.1"/>
    </source>
</evidence>
<feature type="transmembrane region" description="Helical" evidence="7">
    <location>
        <begin position="12"/>
        <end position="37"/>
    </location>
</feature>
<name>A0A4S3PTL3_9BACI</name>
<evidence type="ECO:0000313" key="10">
    <source>
        <dbReference type="Proteomes" id="UP000306477"/>
    </source>
</evidence>
<feature type="transmembrane region" description="Helical" evidence="7">
    <location>
        <begin position="164"/>
        <end position="183"/>
    </location>
</feature>
<feature type="transmembrane region" description="Helical" evidence="7">
    <location>
        <begin position="343"/>
        <end position="365"/>
    </location>
</feature>
<dbReference type="InterPro" id="IPR011701">
    <property type="entry name" value="MFS"/>
</dbReference>
<dbReference type="AlphaFoldDB" id="A0A4S3PTL3"/>
<keyword evidence="6 7" id="KW-0472">Membrane</keyword>
<dbReference type="STRING" id="1033734.GCA_000285535_02016"/>
<dbReference type="SUPFAM" id="SSF103473">
    <property type="entry name" value="MFS general substrate transporter"/>
    <property type="match status" value="1"/>
</dbReference>
<proteinExistence type="predicted"/>
<feature type="transmembrane region" description="Helical" evidence="7">
    <location>
        <begin position="43"/>
        <end position="64"/>
    </location>
</feature>
<dbReference type="EMBL" id="SLUB01000012">
    <property type="protein sequence ID" value="THE13069.1"/>
    <property type="molecule type" value="Genomic_DNA"/>
</dbReference>
<dbReference type="InterPro" id="IPR022324">
    <property type="entry name" value="Bacilysin_exporter_BacE_put"/>
</dbReference>
<evidence type="ECO:0000256" key="3">
    <source>
        <dbReference type="ARBA" id="ARBA00022475"/>
    </source>
</evidence>
<feature type="domain" description="Major facilitator superfamily (MFS) profile" evidence="8">
    <location>
        <begin position="10"/>
        <end position="397"/>
    </location>
</feature>
<feature type="transmembrane region" description="Helical" evidence="7">
    <location>
        <begin position="216"/>
        <end position="235"/>
    </location>
</feature>
<accession>A0A4S3PTL3</accession>
<dbReference type="PANTHER" id="PTHR43266">
    <property type="entry name" value="MACROLIDE-EFFLUX PROTEIN"/>
    <property type="match status" value="1"/>
</dbReference>
<feature type="transmembrane region" description="Helical" evidence="7">
    <location>
        <begin position="137"/>
        <end position="158"/>
    </location>
</feature>
<keyword evidence="5 7" id="KW-1133">Transmembrane helix</keyword>
<dbReference type="Proteomes" id="UP000306477">
    <property type="component" value="Unassembled WGS sequence"/>
</dbReference>
<dbReference type="PANTHER" id="PTHR43266:SF2">
    <property type="entry name" value="MAJOR FACILITATOR SUPERFAMILY (MFS) PROFILE DOMAIN-CONTAINING PROTEIN"/>
    <property type="match status" value="1"/>
</dbReference>
<comment type="subcellular location">
    <subcellularLocation>
        <location evidence="1">Cell membrane</location>
        <topology evidence="1">Multi-pass membrane protein</topology>
    </subcellularLocation>
</comment>
<keyword evidence="4 7" id="KW-0812">Transmembrane</keyword>
<keyword evidence="2" id="KW-0813">Transport</keyword>
<dbReference type="RefSeq" id="WP_136379345.1">
    <property type="nucleotide sequence ID" value="NZ_SLUB01000012.1"/>
</dbReference>
<sequence length="412" mass="45100">MKQVIEKWKFPAMLLTGLGLSSLGDFIYLVAINLLVLKMTGSAAAVAALWVVGPITSILVNGWSGSIIDRSNKRKIMIITDIIRAIAVAIIPLLPSIWMIYALLFIISVAKSFFNPTSTAYITALIPKEQRKTFNSIRSLVSSGAFITGPAIAGMLFMIGSLEIAIYSNAISLAISAILIAFLPNIDSSGEQTTDKLQFKNLLEDWRVVIRFGKNAAFVMTIYSSFIIFDIFTMAMDSQEVVFTQRVIGLTEVEYSLLMSVTGIGYAAGGLLVIFISRFLSIRALIGTGLFMLAAGYLIYSLSTSFAMAATGFIILGFFFAFSNTGFNTFYQNNVPMEIMGRVTSMVSVLQSAVSVVFLLFIGIMGDLLPLRYTIVTLSIISLILAVFVIILVSQQTKKVYFTEEKVEVGMR</sequence>
<keyword evidence="3" id="KW-1003">Cell membrane</keyword>
<keyword evidence="10" id="KW-1185">Reference proteome</keyword>
<dbReference type="CDD" id="cd06173">
    <property type="entry name" value="MFS_MefA_like"/>
    <property type="match status" value="1"/>
</dbReference>
<evidence type="ECO:0000256" key="4">
    <source>
        <dbReference type="ARBA" id="ARBA00022692"/>
    </source>
</evidence>
<feature type="transmembrane region" description="Helical" evidence="7">
    <location>
        <begin position="282"/>
        <end position="300"/>
    </location>
</feature>
<gene>
    <name evidence="9" type="ORF">E1I69_09370</name>
</gene>
<evidence type="ECO:0000256" key="7">
    <source>
        <dbReference type="SAM" id="Phobius"/>
    </source>
</evidence>
<dbReference type="InterPro" id="IPR036259">
    <property type="entry name" value="MFS_trans_sf"/>
</dbReference>
<dbReference type="PROSITE" id="PS50850">
    <property type="entry name" value="MFS"/>
    <property type="match status" value="1"/>
</dbReference>
<evidence type="ECO:0000256" key="2">
    <source>
        <dbReference type="ARBA" id="ARBA00022448"/>
    </source>
</evidence>
<dbReference type="Gene3D" id="1.20.1250.20">
    <property type="entry name" value="MFS general substrate transporter like domains"/>
    <property type="match status" value="1"/>
</dbReference>
<dbReference type="OrthoDB" id="2156306at2"/>
<feature type="transmembrane region" description="Helical" evidence="7">
    <location>
        <begin position="371"/>
        <end position="393"/>
    </location>
</feature>
<evidence type="ECO:0000256" key="6">
    <source>
        <dbReference type="ARBA" id="ARBA00023136"/>
    </source>
</evidence>
<feature type="transmembrane region" description="Helical" evidence="7">
    <location>
        <begin position="255"/>
        <end position="275"/>
    </location>
</feature>
<feature type="transmembrane region" description="Helical" evidence="7">
    <location>
        <begin position="76"/>
        <end position="94"/>
    </location>
</feature>
<dbReference type="PRINTS" id="PR01988">
    <property type="entry name" value="EXPORTERBACE"/>
</dbReference>
<comment type="caution">
    <text evidence="9">The sequence shown here is derived from an EMBL/GenBank/DDBJ whole genome shotgun (WGS) entry which is preliminary data.</text>
</comment>